<sequence length="587" mass="65987">MRPRNNTANASSSASSPPPRTSTFQLLPRLPEELLQEVLERLKQSDLKSLQLVSRWAYHVAVPLRWREVELVDCRTRYEDGVDEHDDTPLIKVLLVLARKPELAACVQVVTSRCHLPTPAIFQELPRIPFSSQTLSTDPRTICLVRHAVRNMTKVHTLRIILGHPNLNDALLRCFFDKRRKKSNPMRGIGGQDAYENFALQASQIEQLDTICLEFMEAHDKLQCLAWPMESFFSERGITASSDIASRVTAVIDNLGRTLVDLRVDTTYSMFGEPQSEDSYTSNSMERERRRRFIEQFASKLNKLESIKIEGGVPRDEKREIIRALHACPLEKIVMIGVACPVGNTWGADGHDLADQIEGLETPALEGEDKEAIWKYGPIKPEPTAPNFTFEANYGWPAGPPMLNIIAAYHARTATELKFCGYQGAPALLTPTPVTTPMLSALKHFHNLRSLVISLWLSTTFEDASRDNDVISYWLDVRSPTSTALVRLTDDEPEGWEKELRTKYAPDALAWRVTSFLGPLLSEQAKARKGGVNVRASFCVGDCGGIFDVDVNVGEGALADVCLGFTGPREELEGERRRTKLDERRWF</sequence>
<dbReference type="SUPFAM" id="SSF81383">
    <property type="entry name" value="F-box domain"/>
    <property type="match status" value="1"/>
</dbReference>
<dbReference type="PROSITE" id="PS50181">
    <property type="entry name" value="FBOX"/>
    <property type="match status" value="1"/>
</dbReference>
<feature type="domain" description="F-box" evidence="2">
    <location>
        <begin position="24"/>
        <end position="69"/>
    </location>
</feature>
<dbReference type="OrthoDB" id="47801at2759"/>
<protein>
    <recommendedName>
        <fullName evidence="2">F-box domain-containing protein</fullName>
    </recommendedName>
</protein>
<evidence type="ECO:0000256" key="1">
    <source>
        <dbReference type="SAM" id="MobiDB-lite"/>
    </source>
</evidence>
<organism evidence="3 4">
    <name type="scientific">Friedmanniomyces simplex</name>
    <dbReference type="NCBI Taxonomy" id="329884"/>
    <lineage>
        <taxon>Eukaryota</taxon>
        <taxon>Fungi</taxon>
        <taxon>Dikarya</taxon>
        <taxon>Ascomycota</taxon>
        <taxon>Pezizomycotina</taxon>
        <taxon>Dothideomycetes</taxon>
        <taxon>Dothideomycetidae</taxon>
        <taxon>Mycosphaerellales</taxon>
        <taxon>Teratosphaeriaceae</taxon>
        <taxon>Friedmanniomyces</taxon>
    </lineage>
</organism>
<dbReference type="InterPro" id="IPR036047">
    <property type="entry name" value="F-box-like_dom_sf"/>
</dbReference>
<accession>A0A4V5NEN5</accession>
<dbReference type="Pfam" id="PF00646">
    <property type="entry name" value="F-box"/>
    <property type="match status" value="1"/>
</dbReference>
<gene>
    <name evidence="3" type="ORF">B0A55_10181</name>
</gene>
<evidence type="ECO:0000313" key="3">
    <source>
        <dbReference type="EMBL" id="TKA67579.1"/>
    </source>
</evidence>
<feature type="region of interest" description="Disordered" evidence="1">
    <location>
        <begin position="1"/>
        <end position="23"/>
    </location>
</feature>
<evidence type="ECO:0000313" key="4">
    <source>
        <dbReference type="Proteomes" id="UP000309340"/>
    </source>
</evidence>
<dbReference type="EMBL" id="NAJQ01000562">
    <property type="protein sequence ID" value="TKA67579.1"/>
    <property type="molecule type" value="Genomic_DNA"/>
</dbReference>
<keyword evidence="4" id="KW-1185">Reference proteome</keyword>
<comment type="caution">
    <text evidence="3">The sequence shown here is derived from an EMBL/GenBank/DDBJ whole genome shotgun (WGS) entry which is preliminary data.</text>
</comment>
<name>A0A4V5NEN5_9PEZI</name>
<evidence type="ECO:0000259" key="2">
    <source>
        <dbReference type="PROSITE" id="PS50181"/>
    </source>
</evidence>
<dbReference type="InterPro" id="IPR001810">
    <property type="entry name" value="F-box_dom"/>
</dbReference>
<dbReference type="STRING" id="329884.A0A4V5NEN5"/>
<dbReference type="Proteomes" id="UP000309340">
    <property type="component" value="Unassembled WGS sequence"/>
</dbReference>
<proteinExistence type="predicted"/>
<reference evidence="3 4" key="1">
    <citation type="submission" date="2017-03" db="EMBL/GenBank/DDBJ databases">
        <title>Genomes of endolithic fungi from Antarctica.</title>
        <authorList>
            <person name="Coleine C."/>
            <person name="Masonjones S."/>
            <person name="Stajich J.E."/>
        </authorList>
    </citation>
    <scope>NUCLEOTIDE SEQUENCE [LARGE SCALE GENOMIC DNA]</scope>
    <source>
        <strain evidence="3 4">CCFEE 5184</strain>
    </source>
</reference>
<dbReference type="AlphaFoldDB" id="A0A4V5NEN5"/>